<evidence type="ECO:0000256" key="1">
    <source>
        <dbReference type="ARBA" id="ARBA00022741"/>
    </source>
</evidence>
<dbReference type="OMA" id="MERCRGY"/>
<keyword evidence="6" id="KW-1185">Reference proteome</keyword>
<dbReference type="PROSITE" id="PS50234">
    <property type="entry name" value="VWFA"/>
    <property type="match status" value="1"/>
</dbReference>
<evidence type="ECO:0000313" key="6">
    <source>
        <dbReference type="Proteomes" id="UP000030854"/>
    </source>
</evidence>
<name>A0A0B1NY29_UNCNE</name>
<feature type="compositionally biased region" description="Basic and acidic residues" evidence="3">
    <location>
        <begin position="1921"/>
        <end position="1930"/>
    </location>
</feature>
<accession>A0A0B1NY29</accession>
<feature type="compositionally biased region" description="Basic and acidic residues" evidence="3">
    <location>
        <begin position="1732"/>
        <end position="1743"/>
    </location>
</feature>
<evidence type="ECO:0000256" key="2">
    <source>
        <dbReference type="ARBA" id="ARBA00022840"/>
    </source>
</evidence>
<dbReference type="GO" id="GO:0005634">
    <property type="term" value="C:nucleus"/>
    <property type="evidence" value="ECO:0007669"/>
    <property type="project" value="TreeGrafter"/>
</dbReference>
<evidence type="ECO:0000256" key="3">
    <source>
        <dbReference type="SAM" id="MobiDB-lite"/>
    </source>
</evidence>
<feature type="domain" description="VWFA" evidence="4">
    <location>
        <begin position="2211"/>
        <end position="2410"/>
    </location>
</feature>
<organism evidence="5 6">
    <name type="scientific">Uncinula necator</name>
    <name type="common">Grape powdery mildew</name>
    <dbReference type="NCBI Taxonomy" id="52586"/>
    <lineage>
        <taxon>Eukaryota</taxon>
        <taxon>Fungi</taxon>
        <taxon>Dikarya</taxon>
        <taxon>Ascomycota</taxon>
        <taxon>Pezizomycotina</taxon>
        <taxon>Leotiomycetes</taxon>
        <taxon>Erysiphales</taxon>
        <taxon>Erysiphaceae</taxon>
        <taxon>Erysiphe</taxon>
    </lineage>
</organism>
<keyword evidence="2" id="KW-0067">ATP-binding</keyword>
<keyword evidence="1" id="KW-0547">Nucleotide-binding</keyword>
<dbReference type="SUPFAM" id="SSF53300">
    <property type="entry name" value="vWA-like"/>
    <property type="match status" value="1"/>
</dbReference>
<feature type="compositionally biased region" description="Acidic residues" evidence="3">
    <location>
        <begin position="1796"/>
        <end position="1811"/>
    </location>
</feature>
<protein>
    <submittedName>
        <fullName evidence="5">Putative huge dynein-related aaa-type atpase</fullName>
    </submittedName>
</protein>
<dbReference type="PANTHER" id="PTHR48103">
    <property type="entry name" value="MIDASIN-RELATED"/>
    <property type="match status" value="1"/>
</dbReference>
<dbReference type="EMBL" id="JNVN01003530">
    <property type="protein sequence ID" value="KHJ30858.1"/>
    <property type="molecule type" value="Genomic_DNA"/>
</dbReference>
<feature type="compositionally biased region" description="Basic and acidic residues" evidence="3">
    <location>
        <begin position="1694"/>
        <end position="1711"/>
    </location>
</feature>
<sequence>MMNRFQRSLIKKQVTYVNEDSTINVSDFLNHCLKSLTVFIQNLCLNYEGQYAALKATIFSMLRFCHETLDLVTSPIFEEEKFQAHLAIGEDSIVKIKEQNFSLAKNFTDALEKYFTSSFKLTTGLSMEIMWKMLRPVPISSHLTYKTLLSMENLAMRFDKLRWKTSNTVPQLGNIVKSFFNAYRLILASKVDGTALVVTLASEMASLEIHSNREKENITPYFKKQFETIRQYQFLSEMLSDLDEIKVDFDSLVLSDYPSLLSLNLAITTPSSKCLQLVDYLWSEDNEISPIMNSLLFHILGKLNNFQDVKLNGLRLLEAELPNLGHNLTILSHVLYQDSLHKLNQVLLNLIQKVINIHDENSVKFWNFLQANLESRNPQKNFDGFPIKSHIRDTFTNHFLSSTCHIKNIQIQKKSILKLSALAWIEFAIGCIKLYVPNRAYDPDKRQRLELERHQKSKETIMQKLDSMRKFEQVFTGQEFNLRCQMLESDLRDLGKAPEILQEIYRPEISEMTQLQGEFTRLLEVVLESKISVTIADDKGNYQSYQLLQSNINQILSRISLKYKSYRDLTRPIVCILRCLQIGLSLAIIENSDSKVPCKKILELERMAPFLVPYDDYMPEEILNSQPMEYLELIATKSHCDDQSIFHSEARTSTLRVIHELYVKWRNKLDSDRLYSQSEGGLYRFRGDIEDEDKIEEEQLIQLFPSYDEESSQEVNKSPVPQVYRDAVALAKVHSKIFFGLVSPVESIKDLMRNVSRFICPSLQDSCDYVSLNMTSALLPGALLLLDDKIKEQNLTENPKFFNFYAHSNLPECRKLVTIIRKIQIRFSELQRVDEIKHMQPIADILFSCSELLQFSHDDPLAKIITKVEKIHASMHEWQFGGWAPKIHTALTLYEEITSTIISWRRLELSTWAKLFDLEISKYEDDARSWWFMAYEIVIAVPLQKSESKEDIKEYAQKLLSELETYFSSAQLGQFSQRLKLLKQLQKHLEMFKIEVPYLSVISVALANFTAFYSRYEKRLVKEIESGRSQLDKLMRDILLMASWKDTNIVALRESAKRSHHKLFKIVRKFRELLSRPVEDIIKQELPDEEITKAFTPEFSSFIRTSVDSTALELCKNFIPNWSNKNKRFTNISYTLGLMVNTAQTPPDAINCSTHVEYFLSTVVNSISELQKATPSILSKETKGIVKNLKSQKRKVFADTLKSLRIMGIQYNLSSDILLKQRSLSVVLTQLENWKDLTNNEAEIYFQRFINHIIKARNLSKQHSPDLTNAEVSRSVGFLEGFLKIIILQHNLLSKTASLLKQFQSNLQAMANLWAQDYEIRNVSKISNHGKVLQWLPYILQVSIEVIEIHSKFAQVEANMVQNTFESWITKFTTLKKQWDNIPHIPPMIISTERLNLEHFINNATNQLAVELAQIKSTHPNLSYIIDPILPWARITEISEGPNSENISITDLDSSMTNLSNSALVAVENYKKEISDLPTSSDDQGWFVKSDSISRNSLKRLHIESISDQIESSFIIISKLNLNEEKISKAASARCAVALPILNQYLSISLESYNRYLNIHRISCKTSYILAKSFCQIATEGFCTPSEQSLDQDESTDKLEGGTGIGDGDGIDDISKDVQEEDLEDLAQEPSSNENNEIENEPDAVDMADRDIEGEMNELENTPDNHDGYSEDEKNEDQIDEESGSVDDLDPSAIDEKMWDGDSESAEKNQQGDEPSGTLDKNEVTASEETENNSKDNKDKDDFEQNQEEEMGNEQGDEVMENEIERHDQKAEECEILDLPDDMALDGEDQNSTLENNDEIENSLDFEDPDIPDVASNNDDNEKVLEEENENDELGDSVKDSSNHDIDPEKDEEDKGETRKEIDNSEKDNIEEEDHLSKEKDDGLLCEHDNFGETNETNFSDEKGAGENNNHNTDEFLEAQSKSKGDNNNLREEPFEEEMECLNQEQSAMSNTLNDTTGRNEDTAGILESFKKFGDVLEKWHRQQIKNSSLPEKKLNDNIGFDIENTDFQHLQDEDAVPDTQALGTASEEQAFALDESMVIESNDNPDQFPCDEAQNENMNQLNSMEIDEYLNSEKHDLDNSLKSQVGAMIKQSRDLGSENKLPDYNEITKEVENELEQLNYIHLDAEDNLRSLKDAQKQWAHYEGLTRDMTLSLTEQLRLILAPTVATRMRGDFRTGKRLNIKRIIPYIASQYKRDKIWMRRSLPSKRSYQVMLAVDDSKSMGESGSGPLAFQTLVMVSKSLSMLEVGEICIVGFGEGVKIAHNFDSSFSSDAGPKTLQHFGFQQNRTDILLLVRESIKIFRSARARAGSHSAADLWQLEFIISDGICESRDHYEIKRLLREAMEEQIMIVFVIVDDVKKKKGGQSVMDLIQAEFVDGKVATTRYLDSFPFQYYIIVSDVRDLPNVLATLLRQWFQEVVKA</sequence>
<comment type="caution">
    <text evidence="5">The sequence shown here is derived from an EMBL/GenBank/DDBJ whole genome shotgun (WGS) entry which is preliminary data.</text>
</comment>
<dbReference type="GO" id="GO:0030687">
    <property type="term" value="C:preribosome, large subunit precursor"/>
    <property type="evidence" value="ECO:0007669"/>
    <property type="project" value="TreeGrafter"/>
</dbReference>
<feature type="compositionally biased region" description="Basic and acidic residues" evidence="3">
    <location>
        <begin position="1763"/>
        <end position="1773"/>
    </location>
</feature>
<dbReference type="Proteomes" id="UP000030854">
    <property type="component" value="Unassembled WGS sequence"/>
</dbReference>
<dbReference type="GO" id="GO:0000027">
    <property type="term" value="P:ribosomal large subunit assembly"/>
    <property type="evidence" value="ECO:0007669"/>
    <property type="project" value="TreeGrafter"/>
</dbReference>
<feature type="compositionally biased region" description="Basic and acidic residues" evidence="3">
    <location>
        <begin position="1663"/>
        <end position="1672"/>
    </location>
</feature>
<feature type="compositionally biased region" description="Basic and acidic residues" evidence="3">
    <location>
        <begin position="1856"/>
        <end position="1868"/>
    </location>
</feature>
<evidence type="ECO:0000259" key="4">
    <source>
        <dbReference type="PROSITE" id="PS50234"/>
    </source>
</evidence>
<feature type="compositionally biased region" description="Basic and acidic residues" evidence="3">
    <location>
        <begin position="1875"/>
        <end position="1891"/>
    </location>
</feature>
<feature type="compositionally biased region" description="Basic and acidic residues" evidence="3">
    <location>
        <begin position="1836"/>
        <end position="1847"/>
    </location>
</feature>
<feature type="compositionally biased region" description="Acidic residues" evidence="3">
    <location>
        <begin position="1636"/>
        <end position="1646"/>
    </location>
</feature>
<feature type="region of interest" description="Disordered" evidence="3">
    <location>
        <begin position="1586"/>
        <end position="1930"/>
    </location>
</feature>
<dbReference type="InterPro" id="IPR002035">
    <property type="entry name" value="VWF_A"/>
</dbReference>
<feature type="compositionally biased region" description="Acidic residues" evidence="3">
    <location>
        <begin position="1673"/>
        <end position="1690"/>
    </location>
</feature>
<dbReference type="InterPro" id="IPR036465">
    <property type="entry name" value="vWFA_dom_sf"/>
</dbReference>
<proteinExistence type="predicted"/>
<reference evidence="5 6" key="1">
    <citation type="journal article" date="2014" name="BMC Genomics">
        <title>Adaptive genomic structural variation in the grape powdery mildew pathogen, Erysiphe necator.</title>
        <authorList>
            <person name="Jones L."/>
            <person name="Riaz S."/>
            <person name="Morales-Cruz A."/>
            <person name="Amrine K.C."/>
            <person name="McGuire B."/>
            <person name="Gubler W.D."/>
            <person name="Walker M.A."/>
            <person name="Cantu D."/>
        </authorList>
    </citation>
    <scope>NUCLEOTIDE SEQUENCE [LARGE SCALE GENOMIC DNA]</scope>
    <source>
        <strain evidence="6">c</strain>
    </source>
</reference>
<feature type="compositionally biased region" description="Acidic residues" evidence="3">
    <location>
        <begin position="1744"/>
        <end position="1762"/>
    </location>
</feature>
<dbReference type="PANTHER" id="PTHR48103:SF2">
    <property type="entry name" value="MIDASIN"/>
    <property type="match status" value="1"/>
</dbReference>
<gene>
    <name evidence="5" type="ORF">EV44_g1707</name>
</gene>
<dbReference type="HOGENOM" id="CLU_000330_0_0_1"/>
<dbReference type="STRING" id="52586.A0A0B1NY29"/>
<dbReference type="GO" id="GO:0000055">
    <property type="term" value="P:ribosomal large subunit export from nucleus"/>
    <property type="evidence" value="ECO:0007669"/>
    <property type="project" value="TreeGrafter"/>
</dbReference>
<evidence type="ECO:0000313" key="5">
    <source>
        <dbReference type="EMBL" id="KHJ30858.1"/>
    </source>
</evidence>
<feature type="compositionally biased region" description="Acidic residues" evidence="3">
    <location>
        <begin position="1774"/>
        <end position="1789"/>
    </location>
</feature>
<dbReference type="GO" id="GO:0005524">
    <property type="term" value="F:ATP binding"/>
    <property type="evidence" value="ECO:0007669"/>
    <property type="project" value="UniProtKB-KW"/>
</dbReference>